<dbReference type="NCBIfam" id="TIGR01167">
    <property type="entry name" value="LPXTG_anchor"/>
    <property type="match status" value="1"/>
</dbReference>
<reference evidence="5" key="1">
    <citation type="submission" date="2019-02" db="EMBL/GenBank/DDBJ databases">
        <title>Draft genome sequence of Enterococcus sp. Gos25-1.</title>
        <authorList>
            <person name="Tanaka N."/>
            <person name="Shiwa Y."/>
            <person name="Fujita N."/>
        </authorList>
    </citation>
    <scope>NUCLEOTIDE SEQUENCE [LARGE SCALE GENOMIC DNA]</scope>
    <source>
        <strain evidence="5">Gos25-1</strain>
    </source>
</reference>
<organism evidence="4 5">
    <name type="scientific">Enterococcus florum</name>
    <dbReference type="NCBI Taxonomy" id="2480627"/>
    <lineage>
        <taxon>Bacteria</taxon>
        <taxon>Bacillati</taxon>
        <taxon>Bacillota</taxon>
        <taxon>Bacilli</taxon>
        <taxon>Lactobacillales</taxon>
        <taxon>Enterococcaceae</taxon>
        <taxon>Enterococcus</taxon>
    </lineage>
</organism>
<evidence type="ECO:0000313" key="5">
    <source>
        <dbReference type="Proteomes" id="UP000290567"/>
    </source>
</evidence>
<gene>
    <name evidence="4" type="ORF">NRIC_17640</name>
</gene>
<keyword evidence="2" id="KW-0472">Membrane</keyword>
<keyword evidence="2" id="KW-0812">Transmembrane</keyword>
<keyword evidence="5" id="KW-1185">Reference proteome</keyword>
<name>A0A4P5PKK7_9ENTE</name>
<evidence type="ECO:0000313" key="4">
    <source>
        <dbReference type="EMBL" id="GCF93873.1"/>
    </source>
</evidence>
<feature type="chain" id="PRO_5021021991" description="Gram-positive cocci surface proteins LPxTG domain-containing protein" evidence="3">
    <location>
        <begin position="27"/>
        <end position="238"/>
    </location>
</feature>
<dbReference type="RefSeq" id="WP_146622308.1">
    <property type="nucleotide sequence ID" value="NZ_BJCC01000013.1"/>
</dbReference>
<comment type="caution">
    <text evidence="4">The sequence shown here is derived from an EMBL/GenBank/DDBJ whole genome shotgun (WGS) entry which is preliminary data.</text>
</comment>
<dbReference type="OrthoDB" id="2180068at2"/>
<dbReference type="Proteomes" id="UP000290567">
    <property type="component" value="Unassembled WGS sequence"/>
</dbReference>
<evidence type="ECO:0000256" key="3">
    <source>
        <dbReference type="SAM" id="SignalP"/>
    </source>
</evidence>
<dbReference type="EMBL" id="BJCC01000013">
    <property type="protein sequence ID" value="GCF93873.1"/>
    <property type="molecule type" value="Genomic_DNA"/>
</dbReference>
<protein>
    <recommendedName>
        <fullName evidence="6">Gram-positive cocci surface proteins LPxTG domain-containing protein</fullName>
    </recommendedName>
</protein>
<feature type="signal peptide" evidence="3">
    <location>
        <begin position="1"/>
        <end position="26"/>
    </location>
</feature>
<feature type="region of interest" description="Disordered" evidence="1">
    <location>
        <begin position="176"/>
        <end position="207"/>
    </location>
</feature>
<evidence type="ECO:0008006" key="6">
    <source>
        <dbReference type="Google" id="ProtNLM"/>
    </source>
</evidence>
<sequence>MERLKRMLVVLLVLILSAIPFQKASAAETNLPDGFLVGDESGINVSKDGGYFFNLDDLQPGDTVKRNLIIKNTLDEDYQLKLAIEPKSKSGKVDLIENMSMQILLEDQEVYQGNLSNDKSGSKEVSFGTIPAKSEIQAVINLRVNEIENWNQVYFSGPSEAEVDWIFTAVHTEKKKDELPKTSGESPGSPASPSSPSGSNSGKVLPRTGERINNGLFALGILLVAAVCFMKMKQKRSE</sequence>
<keyword evidence="3" id="KW-0732">Signal</keyword>
<proteinExistence type="predicted"/>
<evidence type="ECO:0000256" key="2">
    <source>
        <dbReference type="SAM" id="Phobius"/>
    </source>
</evidence>
<dbReference type="AlphaFoldDB" id="A0A4P5PKK7"/>
<feature type="compositionally biased region" description="Low complexity" evidence="1">
    <location>
        <begin position="183"/>
        <end position="202"/>
    </location>
</feature>
<accession>A0A4P5PKK7</accession>
<keyword evidence="2" id="KW-1133">Transmembrane helix</keyword>
<feature type="transmembrane region" description="Helical" evidence="2">
    <location>
        <begin position="215"/>
        <end position="232"/>
    </location>
</feature>
<evidence type="ECO:0000256" key="1">
    <source>
        <dbReference type="SAM" id="MobiDB-lite"/>
    </source>
</evidence>